<comment type="caution">
    <text evidence="1">The sequence shown here is derived from an EMBL/GenBank/DDBJ whole genome shotgun (WGS) entry which is preliminary data.</text>
</comment>
<name>A0A251WWT4_9RHOB</name>
<dbReference type="EMBL" id="MSPP01000004">
    <property type="protein sequence ID" value="OUD08588.1"/>
    <property type="molecule type" value="Genomic_DNA"/>
</dbReference>
<evidence type="ECO:0000313" key="2">
    <source>
        <dbReference type="Proteomes" id="UP000194664"/>
    </source>
</evidence>
<dbReference type="Proteomes" id="UP000194664">
    <property type="component" value="Unassembled WGS sequence"/>
</dbReference>
<gene>
    <name evidence="1" type="ORF">BVC71_11635</name>
</gene>
<evidence type="ECO:0008006" key="3">
    <source>
        <dbReference type="Google" id="ProtNLM"/>
    </source>
</evidence>
<evidence type="ECO:0000313" key="1">
    <source>
        <dbReference type="EMBL" id="OUD08588.1"/>
    </source>
</evidence>
<sequence length="161" mass="17826">MRLISILFITIGGSAWAESEPLAPLGSASLGVLGFQAYDTILYTPSGQAFDWTAPMALEINYERDFSAEILTQTTREEIARIEGNPGDLDRVINTLADCMRDVSDGDQFVANAPTPDQIEFSLNGTTTCNVTYPNLRKRFLSIWLSDDSRFPRLSRQLRGG</sequence>
<protein>
    <recommendedName>
        <fullName evidence="3">Chalcone isomerase domain-containing protein</fullName>
    </recommendedName>
</protein>
<organism evidence="1 2">
    <name type="scientific">Marivivens niveibacter</name>
    <dbReference type="NCBI Taxonomy" id="1930667"/>
    <lineage>
        <taxon>Bacteria</taxon>
        <taxon>Pseudomonadati</taxon>
        <taxon>Pseudomonadota</taxon>
        <taxon>Alphaproteobacteria</taxon>
        <taxon>Rhodobacterales</taxon>
        <taxon>Paracoccaceae</taxon>
        <taxon>Marivivens group</taxon>
        <taxon>Marivivens</taxon>
    </lineage>
</organism>
<reference evidence="1 2" key="1">
    <citation type="submission" date="2016-12" db="EMBL/GenBank/DDBJ databases">
        <title>The draft genome sequence of HSLHS2.</title>
        <authorList>
            <person name="Hu D."/>
            <person name="Wang L."/>
            <person name="Shao Z."/>
        </authorList>
    </citation>
    <scope>NUCLEOTIDE SEQUENCE [LARGE SCALE GENOMIC DNA]</scope>
    <source>
        <strain evidence="1">MCCC 1A06712</strain>
    </source>
</reference>
<accession>A0A251WWT4</accession>
<dbReference type="OrthoDB" id="8527419at2"/>
<proteinExistence type="predicted"/>
<dbReference type="AlphaFoldDB" id="A0A251WWT4"/>
<keyword evidence="2" id="KW-1185">Reference proteome</keyword>
<dbReference type="RefSeq" id="WP_086451856.1">
    <property type="nucleotide sequence ID" value="NZ_MSPP01000004.1"/>
</dbReference>